<dbReference type="GO" id="GO:0005524">
    <property type="term" value="F:ATP binding"/>
    <property type="evidence" value="ECO:0007669"/>
    <property type="project" value="UniProtKB-KW"/>
</dbReference>
<dbReference type="SMART" id="SM00382">
    <property type="entry name" value="AAA"/>
    <property type="match status" value="1"/>
</dbReference>
<protein>
    <submittedName>
        <fullName evidence="3">ATP-binding protein</fullName>
    </submittedName>
</protein>
<keyword evidence="3" id="KW-0067">ATP-binding</keyword>
<keyword evidence="1" id="KW-0175">Coiled coil</keyword>
<comment type="caution">
    <text evidence="3">The sequence shown here is derived from an EMBL/GenBank/DDBJ whole genome shotgun (WGS) entry which is preliminary data.</text>
</comment>
<dbReference type="RefSeq" id="WP_216633531.1">
    <property type="nucleotide sequence ID" value="NZ_JAHLQN010000001.1"/>
</dbReference>
<sequence length="284" mass="32477">MNDFTDVLETIAQNARRGHERAGDYRGEDGLLYCGRCRTRKEHRLELDTDPPKVVTVPVMCKCEEERQEAQRKEEERIKFRQDCERLRRDGITDPSYLVNTFAQDDNRNPAVSDVCRKYVDHWEEMKADNIGILFYGGVGTGKSFLACCIANALIDRCVKASVTNFPRIMNRLQGFGEDKQGFLDKLNRYDCLVIDDLGVERDTSYSVEQIYNVVDARSRSGKPLIVTTNLSLDDLRNPSSMGYARIYDRVLEMCPIKLKLAGDSRRTVNAAARRDRAKEILGM</sequence>
<name>A0ABS6FDX1_9FIRM</name>
<evidence type="ECO:0000259" key="2">
    <source>
        <dbReference type="SMART" id="SM00382"/>
    </source>
</evidence>
<feature type="coiled-coil region" evidence="1">
    <location>
        <begin position="63"/>
        <end position="90"/>
    </location>
</feature>
<gene>
    <name evidence="3" type="ORF">KQI82_15245</name>
</gene>
<proteinExistence type="predicted"/>
<reference evidence="3 4" key="1">
    <citation type="submission" date="2021-06" db="EMBL/GenBank/DDBJ databases">
        <authorList>
            <person name="Sun Q."/>
            <person name="Li D."/>
        </authorList>
    </citation>
    <scope>NUCLEOTIDE SEQUENCE [LARGE SCALE GENOMIC DNA]</scope>
    <source>
        <strain evidence="3 4">MSJ-2</strain>
    </source>
</reference>
<dbReference type="InterPro" id="IPR003593">
    <property type="entry name" value="AAA+_ATPase"/>
</dbReference>
<dbReference type="Pfam" id="PF01695">
    <property type="entry name" value="IstB_IS21"/>
    <property type="match status" value="1"/>
</dbReference>
<dbReference type="InterPro" id="IPR002611">
    <property type="entry name" value="IstB_ATP-bd"/>
</dbReference>
<dbReference type="Proteomes" id="UP000787672">
    <property type="component" value="Unassembled WGS sequence"/>
</dbReference>
<dbReference type="NCBIfam" id="NF005992">
    <property type="entry name" value="PRK08116.1"/>
    <property type="match status" value="1"/>
</dbReference>
<evidence type="ECO:0000313" key="3">
    <source>
        <dbReference type="EMBL" id="MBU5628265.1"/>
    </source>
</evidence>
<keyword evidence="3" id="KW-0547">Nucleotide-binding</keyword>
<keyword evidence="4" id="KW-1185">Reference proteome</keyword>
<evidence type="ECO:0000313" key="4">
    <source>
        <dbReference type="Proteomes" id="UP000787672"/>
    </source>
</evidence>
<dbReference type="CDD" id="cd00009">
    <property type="entry name" value="AAA"/>
    <property type="match status" value="1"/>
</dbReference>
<feature type="domain" description="AAA+ ATPase" evidence="2">
    <location>
        <begin position="129"/>
        <end position="258"/>
    </location>
</feature>
<dbReference type="PANTHER" id="PTHR30050:SF4">
    <property type="entry name" value="ATP-BINDING PROTEIN RV3427C IN INSERTION SEQUENCE-RELATED"/>
    <property type="match status" value="1"/>
</dbReference>
<accession>A0ABS6FDX1</accession>
<organism evidence="3 4">
    <name type="scientific">Dysosmobacter acutus</name>
    <dbReference type="NCBI Taxonomy" id="2841504"/>
    <lineage>
        <taxon>Bacteria</taxon>
        <taxon>Bacillati</taxon>
        <taxon>Bacillota</taxon>
        <taxon>Clostridia</taxon>
        <taxon>Eubacteriales</taxon>
        <taxon>Oscillospiraceae</taxon>
        <taxon>Dysosmobacter</taxon>
    </lineage>
</organism>
<dbReference type="PANTHER" id="PTHR30050">
    <property type="entry name" value="CHROMOSOMAL REPLICATION INITIATOR PROTEIN DNAA"/>
    <property type="match status" value="1"/>
</dbReference>
<dbReference type="EMBL" id="JAHLQN010000001">
    <property type="protein sequence ID" value="MBU5628265.1"/>
    <property type="molecule type" value="Genomic_DNA"/>
</dbReference>
<evidence type="ECO:0000256" key="1">
    <source>
        <dbReference type="SAM" id="Coils"/>
    </source>
</evidence>